<protein>
    <submittedName>
        <fullName evidence="2">Uncharacterized protein</fullName>
    </submittedName>
</protein>
<name>A0ABT8TGU0_9GAMM</name>
<evidence type="ECO:0000313" key="3">
    <source>
        <dbReference type="Proteomes" id="UP001168380"/>
    </source>
</evidence>
<feature type="signal peptide" evidence="1">
    <location>
        <begin position="1"/>
        <end position="18"/>
    </location>
</feature>
<dbReference type="EMBL" id="JAULRT010000060">
    <property type="protein sequence ID" value="MDO3383309.1"/>
    <property type="molecule type" value="Genomic_DNA"/>
</dbReference>
<feature type="chain" id="PRO_5046352156" evidence="1">
    <location>
        <begin position="19"/>
        <end position="128"/>
    </location>
</feature>
<gene>
    <name evidence="2" type="ORF">QWI16_14095</name>
</gene>
<proteinExistence type="predicted"/>
<keyword evidence="3" id="KW-1185">Reference proteome</keyword>
<dbReference type="RefSeq" id="WP_302714078.1">
    <property type="nucleotide sequence ID" value="NZ_JAULRT010000060.1"/>
</dbReference>
<keyword evidence="1" id="KW-0732">Signal</keyword>
<sequence>MKRILSVILLSLSVTAAAEDGLVIQLTIDEKTIDGSKKSQYINALLLSYPGTSVSRFPDQYEVKFQVDTPKDNIFDLVFTLKDLSSGNPYYVGATPVSVKVGESRTVTFERNSRIYNINLDTSFGELP</sequence>
<comment type="caution">
    <text evidence="2">The sequence shown here is derived from an EMBL/GenBank/DDBJ whole genome shotgun (WGS) entry which is preliminary data.</text>
</comment>
<accession>A0ABT8TGU0</accession>
<evidence type="ECO:0000313" key="2">
    <source>
        <dbReference type="EMBL" id="MDO3383309.1"/>
    </source>
</evidence>
<evidence type="ECO:0000256" key="1">
    <source>
        <dbReference type="SAM" id="SignalP"/>
    </source>
</evidence>
<dbReference type="Proteomes" id="UP001168380">
    <property type="component" value="Unassembled WGS sequence"/>
</dbReference>
<reference evidence="2" key="1">
    <citation type="submission" date="2023-07" db="EMBL/GenBank/DDBJ databases">
        <title>Gilvimarinus algae sp. nov., isolated from the surface of Kelp.</title>
        <authorList>
            <person name="Sun Y.Y."/>
            <person name="Gong Y."/>
            <person name="Du Z.J."/>
        </authorList>
    </citation>
    <scope>NUCLEOTIDE SEQUENCE</scope>
    <source>
        <strain evidence="2">SDUM040014</strain>
    </source>
</reference>
<organism evidence="2 3">
    <name type="scientific">Gilvimarinus algae</name>
    <dbReference type="NCBI Taxonomy" id="3058037"/>
    <lineage>
        <taxon>Bacteria</taxon>
        <taxon>Pseudomonadati</taxon>
        <taxon>Pseudomonadota</taxon>
        <taxon>Gammaproteobacteria</taxon>
        <taxon>Cellvibrionales</taxon>
        <taxon>Cellvibrionaceae</taxon>
        <taxon>Gilvimarinus</taxon>
    </lineage>
</organism>